<dbReference type="EMBL" id="MGAF01000019">
    <property type="protein sequence ID" value="OGK41373.1"/>
    <property type="molecule type" value="Genomic_DNA"/>
</dbReference>
<reference evidence="1 2" key="1">
    <citation type="journal article" date="2016" name="Nat. Commun.">
        <title>Thousands of microbial genomes shed light on interconnected biogeochemical processes in an aquifer system.</title>
        <authorList>
            <person name="Anantharaman K."/>
            <person name="Brown C.T."/>
            <person name="Hug L.A."/>
            <person name="Sharon I."/>
            <person name="Castelle C.J."/>
            <person name="Probst A.J."/>
            <person name="Thomas B.C."/>
            <person name="Singh A."/>
            <person name="Wilkins M.J."/>
            <person name="Karaoz U."/>
            <person name="Brodie E.L."/>
            <person name="Williams K.H."/>
            <person name="Hubbard S.S."/>
            <person name="Banfield J.F."/>
        </authorList>
    </citation>
    <scope>NUCLEOTIDE SEQUENCE [LARGE SCALE GENOMIC DNA]</scope>
</reference>
<dbReference type="Proteomes" id="UP000179270">
    <property type="component" value="Unassembled WGS sequence"/>
</dbReference>
<sequence>MLLKKNTAKIIFILFLFIVPYIISAQEFPPPDPLTPTSSGKQKSMPPHPRVILLQKLKTITDTIKAEKVADIFMKLADINQQRTGQMQDVLDRMNAVLQSLLQKIEQASAGGVDITLAQQAANEAQAAFDVAQAAVASQSAKVFTLDATNEATLKPKVGQQVSQLQADLQAVRSLVIEAKHKISAVIRELAKTGVGKIGQKDKSATSEPALFQPFIP</sequence>
<name>A0A1F7IDD3_9BACT</name>
<accession>A0A1F7IDD3</accession>
<comment type="caution">
    <text evidence="1">The sequence shown here is derived from an EMBL/GenBank/DDBJ whole genome shotgun (WGS) entry which is preliminary data.</text>
</comment>
<organism evidence="1 2">
    <name type="scientific">Candidatus Roizmanbacteria bacterium RIFCSPLOWO2_01_FULL_35_13</name>
    <dbReference type="NCBI Taxonomy" id="1802055"/>
    <lineage>
        <taxon>Bacteria</taxon>
        <taxon>Candidatus Roizmaniibacteriota</taxon>
    </lineage>
</organism>
<gene>
    <name evidence="1" type="ORF">A3A74_03510</name>
</gene>
<evidence type="ECO:0000313" key="1">
    <source>
        <dbReference type="EMBL" id="OGK41373.1"/>
    </source>
</evidence>
<dbReference type="STRING" id="1802055.A3A74_03510"/>
<evidence type="ECO:0000313" key="2">
    <source>
        <dbReference type="Proteomes" id="UP000179270"/>
    </source>
</evidence>
<dbReference type="AlphaFoldDB" id="A0A1F7IDD3"/>
<proteinExistence type="predicted"/>
<protein>
    <submittedName>
        <fullName evidence="1">Uncharacterized protein</fullName>
    </submittedName>
</protein>